<feature type="transmembrane region" description="Helical" evidence="1">
    <location>
        <begin position="6"/>
        <end position="31"/>
    </location>
</feature>
<keyword evidence="3" id="KW-1185">Reference proteome</keyword>
<feature type="transmembrane region" description="Helical" evidence="1">
    <location>
        <begin position="125"/>
        <end position="142"/>
    </location>
</feature>
<feature type="transmembrane region" description="Helical" evidence="1">
    <location>
        <begin position="162"/>
        <end position="180"/>
    </location>
</feature>
<dbReference type="AlphaFoldDB" id="A0A6N8G0N2"/>
<feature type="transmembrane region" description="Helical" evidence="1">
    <location>
        <begin position="92"/>
        <end position="113"/>
    </location>
</feature>
<dbReference type="EMBL" id="NAPY01000048">
    <property type="protein sequence ID" value="MUL38761.1"/>
    <property type="molecule type" value="Genomic_DNA"/>
</dbReference>
<evidence type="ECO:0000313" key="3">
    <source>
        <dbReference type="Proteomes" id="UP000441797"/>
    </source>
</evidence>
<keyword evidence="1" id="KW-1133">Transmembrane helix</keyword>
<dbReference type="Proteomes" id="UP000441797">
    <property type="component" value="Unassembled WGS sequence"/>
</dbReference>
<name>A0A6N8G0N2_9CHRO</name>
<dbReference type="RefSeq" id="WP_105222464.1">
    <property type="nucleotide sequence ID" value="NZ_CAWNSU010000017.1"/>
</dbReference>
<keyword evidence="1" id="KW-0812">Transmembrane</keyword>
<comment type="caution">
    <text evidence="2">The sequence shown here is derived from an EMBL/GenBank/DDBJ whole genome shotgun (WGS) entry which is preliminary data.</text>
</comment>
<reference evidence="2 3" key="1">
    <citation type="journal article" date="2019" name="Front. Microbiol.">
        <title>Genomic Features for Desiccation Tolerance and Sugar Biosynthesis in the Extremophile Gloeocapsopsis sp. UTEX B3054.</title>
        <authorList>
            <person name="Urrejola C."/>
            <person name="Alcorta J."/>
            <person name="Salas L."/>
            <person name="Vasquez M."/>
            <person name="Polz M.F."/>
            <person name="Vicuna R."/>
            <person name="Diez B."/>
        </authorList>
    </citation>
    <scope>NUCLEOTIDE SEQUENCE [LARGE SCALE GENOMIC DNA]</scope>
    <source>
        <strain evidence="2 3">1H9</strain>
    </source>
</reference>
<keyword evidence="1" id="KW-0472">Membrane</keyword>
<accession>A0A6N8G0N2</accession>
<evidence type="ECO:0000256" key="1">
    <source>
        <dbReference type="SAM" id="Phobius"/>
    </source>
</evidence>
<evidence type="ECO:0000313" key="2">
    <source>
        <dbReference type="EMBL" id="MUL38761.1"/>
    </source>
</evidence>
<proteinExistence type="predicted"/>
<organism evidence="2 3">
    <name type="scientific">Gloeocapsopsis dulcis AAB1 = 1H9</name>
    <dbReference type="NCBI Taxonomy" id="1433147"/>
    <lineage>
        <taxon>Bacteria</taxon>
        <taxon>Bacillati</taxon>
        <taxon>Cyanobacteriota</taxon>
        <taxon>Cyanophyceae</taxon>
        <taxon>Oscillatoriophycideae</taxon>
        <taxon>Chroococcales</taxon>
        <taxon>Chroococcaceae</taxon>
        <taxon>Gloeocapsopsis</taxon>
        <taxon>Gloeocapsopsis dulcis</taxon>
    </lineage>
</organism>
<feature type="transmembrane region" description="Helical" evidence="1">
    <location>
        <begin position="52"/>
        <end position="72"/>
    </location>
</feature>
<gene>
    <name evidence="2" type="ORF">BWI75_21155</name>
</gene>
<dbReference type="OrthoDB" id="10016351at2"/>
<protein>
    <submittedName>
        <fullName evidence="2">Uncharacterized protein</fullName>
    </submittedName>
</protein>
<sequence length="190" mass="21372">MSHFQLIWLSSAIALLSTGILTVTAVLGASLTLRTTQKLQLTRGQAFKYHRFISILGIALVLLHPIPLVFAQSTTGVSFAAIFVPFLAAKKVTIIAVGVFALYVLLVILVSSLYMKYLKQKLWRVLHYGSYLFFGLGFWHGLSISDQFEPNAEVSLLDPKKIVLEVEIVVLLLLVLWRIVRHRNQHQSTR</sequence>